<dbReference type="SUPFAM" id="SSF48452">
    <property type="entry name" value="TPR-like"/>
    <property type="match status" value="1"/>
</dbReference>
<dbReference type="Pfam" id="PF00691">
    <property type="entry name" value="OmpA"/>
    <property type="match status" value="1"/>
</dbReference>
<evidence type="ECO:0000259" key="2">
    <source>
        <dbReference type="Pfam" id="PF00691"/>
    </source>
</evidence>
<feature type="repeat" description="TPR" evidence="1">
    <location>
        <begin position="342"/>
        <end position="375"/>
    </location>
</feature>
<proteinExistence type="predicted"/>
<dbReference type="InterPro" id="IPR006665">
    <property type="entry name" value="OmpA-like"/>
</dbReference>
<comment type="caution">
    <text evidence="3">The sequence shown here is derived from an EMBL/GenBank/DDBJ whole genome shotgun (WGS) entry which is preliminary data.</text>
</comment>
<organism evidence="3 4">
    <name type="scientific">Parabacteroides segnis</name>
    <dbReference type="NCBI Taxonomy" id="2763058"/>
    <lineage>
        <taxon>Bacteria</taxon>
        <taxon>Pseudomonadati</taxon>
        <taxon>Bacteroidota</taxon>
        <taxon>Bacteroidia</taxon>
        <taxon>Bacteroidales</taxon>
        <taxon>Tannerellaceae</taxon>
        <taxon>Parabacteroides</taxon>
    </lineage>
</organism>
<protein>
    <submittedName>
        <fullName evidence="3">OmpA family protein</fullName>
    </submittedName>
</protein>
<dbReference type="InterPro" id="IPR019734">
    <property type="entry name" value="TPR_rpt"/>
</dbReference>
<name>A0ABR7E5C3_9BACT</name>
<dbReference type="EMBL" id="JACOOI010000024">
    <property type="protein sequence ID" value="MBC5644982.1"/>
    <property type="molecule type" value="Genomic_DNA"/>
</dbReference>
<dbReference type="Proteomes" id="UP000644010">
    <property type="component" value="Unassembled WGS sequence"/>
</dbReference>
<keyword evidence="4" id="KW-1185">Reference proteome</keyword>
<dbReference type="InterPro" id="IPR036737">
    <property type="entry name" value="OmpA-like_sf"/>
</dbReference>
<dbReference type="Gene3D" id="3.30.1330.60">
    <property type="entry name" value="OmpA-like domain"/>
    <property type="match status" value="1"/>
</dbReference>
<dbReference type="SUPFAM" id="SSF103088">
    <property type="entry name" value="OmpA-like"/>
    <property type="match status" value="1"/>
</dbReference>
<dbReference type="Gene3D" id="1.25.40.10">
    <property type="entry name" value="Tetratricopeptide repeat domain"/>
    <property type="match status" value="1"/>
</dbReference>
<keyword evidence="1" id="KW-0802">TPR repeat</keyword>
<accession>A0ABR7E5C3</accession>
<dbReference type="RefSeq" id="WP_186960744.1">
    <property type="nucleotide sequence ID" value="NZ_JACOOI010000024.1"/>
</dbReference>
<evidence type="ECO:0000313" key="3">
    <source>
        <dbReference type="EMBL" id="MBC5644982.1"/>
    </source>
</evidence>
<dbReference type="InterPro" id="IPR011990">
    <property type="entry name" value="TPR-like_helical_dom_sf"/>
</dbReference>
<feature type="domain" description="OmpA-like" evidence="2">
    <location>
        <begin position="121"/>
        <end position="189"/>
    </location>
</feature>
<reference evidence="3 4" key="1">
    <citation type="submission" date="2020-08" db="EMBL/GenBank/DDBJ databases">
        <title>Genome public.</title>
        <authorList>
            <person name="Liu C."/>
            <person name="Sun Q."/>
        </authorList>
    </citation>
    <scope>NUCLEOTIDE SEQUENCE [LARGE SCALE GENOMIC DNA]</scope>
    <source>
        <strain evidence="3 4">BX2</strain>
    </source>
</reference>
<dbReference type="PROSITE" id="PS50005">
    <property type="entry name" value="TPR"/>
    <property type="match status" value="1"/>
</dbReference>
<evidence type="ECO:0000256" key="1">
    <source>
        <dbReference type="PROSITE-ProRule" id="PRU00339"/>
    </source>
</evidence>
<sequence>MKKGLIQGIAGVGLLVLLPSCNTQKQTTGNDVYAIARTTQSGPGQDEETEIQSEQLSRNIVVPQLQIDALSVYKRMITYITPEEETAPVVSEEKLTAYVDFPANGIQVNPKYGNNSAVLTKLGERLGSLMQSADGNVRNIRIMGYASPDGNTKENDRLAGNRAIQFKNYLQKQFKLPATCQVSVDWAGEDWEGLKRLLVASDKKYASQVLAIFQLTDDPDSRRKQIKAMDKGTVYKDIEKSFFSRLRRMELTVEMELPVAAADNSRLIEQVYAQPEKLSLPELLRVASFYRPGTEQYREVYEIAAYTYPSCTVAQLNAAAAALALGDKESARYFLQQVNGDLRSYNNLGVLSLMDGDKESAIAYFRKYMSQNPRLARENLKIVYGEN</sequence>
<evidence type="ECO:0000313" key="4">
    <source>
        <dbReference type="Proteomes" id="UP000644010"/>
    </source>
</evidence>
<gene>
    <name evidence="3" type="ORF">H8S77_19060</name>
</gene>